<organism evidence="2">
    <name type="scientific">Rhizophora mucronata</name>
    <name type="common">Asiatic mangrove</name>
    <dbReference type="NCBI Taxonomy" id="61149"/>
    <lineage>
        <taxon>Eukaryota</taxon>
        <taxon>Viridiplantae</taxon>
        <taxon>Streptophyta</taxon>
        <taxon>Embryophyta</taxon>
        <taxon>Tracheophyta</taxon>
        <taxon>Spermatophyta</taxon>
        <taxon>Magnoliopsida</taxon>
        <taxon>eudicotyledons</taxon>
        <taxon>Gunneridae</taxon>
        <taxon>Pentapetalae</taxon>
        <taxon>rosids</taxon>
        <taxon>fabids</taxon>
        <taxon>Malpighiales</taxon>
        <taxon>Rhizophoraceae</taxon>
        <taxon>Rhizophora</taxon>
    </lineage>
</organism>
<keyword evidence="2" id="KW-0269">Exonuclease</keyword>
<protein>
    <submittedName>
        <fullName evidence="2">RNA exonuclease</fullName>
    </submittedName>
</protein>
<reference evidence="2" key="1">
    <citation type="submission" date="2018-02" db="EMBL/GenBank/DDBJ databases">
        <title>Rhizophora mucronata_Transcriptome.</title>
        <authorList>
            <person name="Meera S.P."/>
            <person name="Sreeshan A."/>
            <person name="Augustine A."/>
        </authorList>
    </citation>
    <scope>NUCLEOTIDE SEQUENCE</scope>
    <source>
        <tissue evidence="2">Leaf</tissue>
    </source>
</reference>
<dbReference type="GO" id="GO:0004527">
    <property type="term" value="F:exonuclease activity"/>
    <property type="evidence" value="ECO:0007669"/>
    <property type="project" value="UniProtKB-KW"/>
</dbReference>
<accession>A0A2P2IN42</accession>
<feature type="compositionally biased region" description="Basic and acidic residues" evidence="1">
    <location>
        <begin position="44"/>
        <end position="70"/>
    </location>
</feature>
<proteinExistence type="predicted"/>
<feature type="region of interest" description="Disordered" evidence="1">
    <location>
        <begin position="1"/>
        <end position="79"/>
    </location>
</feature>
<keyword evidence="2" id="KW-0378">Hydrolase</keyword>
<evidence type="ECO:0000313" key="2">
    <source>
        <dbReference type="EMBL" id="MBW82628.1"/>
    </source>
</evidence>
<dbReference type="AlphaFoldDB" id="A0A2P2IN42"/>
<sequence length="95" mass="10996">MDEKKKKGGGTQEKKISKQKLALNPNWVQLQQKLKSHGSKPSKQSKESKNRAQESILGKRKERADVESVDSHSSPLTPTNDDFRCHYFFMWYFIA</sequence>
<keyword evidence="2" id="KW-0540">Nuclease</keyword>
<dbReference type="EMBL" id="GGEC01002146">
    <property type="protein sequence ID" value="MBW82629.1"/>
    <property type="molecule type" value="Transcribed_RNA"/>
</dbReference>
<dbReference type="EMBL" id="GGEC01002145">
    <property type="protein sequence ID" value="MBW82628.1"/>
    <property type="molecule type" value="Transcribed_RNA"/>
</dbReference>
<name>A0A2P2IN42_RHIMU</name>
<evidence type="ECO:0000256" key="1">
    <source>
        <dbReference type="SAM" id="MobiDB-lite"/>
    </source>
</evidence>